<reference evidence="9" key="1">
    <citation type="submission" date="2020-10" db="EMBL/GenBank/DDBJ databases">
        <authorList>
            <person name="Gilroy R."/>
        </authorList>
    </citation>
    <scope>NUCLEOTIDE SEQUENCE</scope>
    <source>
        <strain evidence="9">14700</strain>
    </source>
</reference>
<keyword evidence="7 8" id="KW-0472">Membrane</keyword>
<protein>
    <submittedName>
        <fullName evidence="9">Sodium:alanine symporter family protein</fullName>
    </submittedName>
</protein>
<feature type="transmembrane region" description="Helical" evidence="8">
    <location>
        <begin position="310"/>
        <end position="333"/>
    </location>
</feature>
<dbReference type="NCBIfam" id="TIGR00835">
    <property type="entry name" value="agcS"/>
    <property type="match status" value="1"/>
</dbReference>
<feature type="transmembrane region" description="Helical" evidence="8">
    <location>
        <begin position="185"/>
        <end position="204"/>
    </location>
</feature>
<sequence>MEGILSAIASFLWGAPVLILIAAVGIMFAIRTKFFQFRNFGHIMKNTAGQMFKKGGGASGKEGTLTPLQAVSSALAGCVGTANIAGVATAMVIGGPGAVFWMWVIALLGMLTKCVEVTLGQYYRIKGEDGVYYGGPMYYIERGMGKKWKPLAIIFSITIILGGLGTAAFAQPYTMSTAISSTFGIPTWVVTVAAALICGIVLIGGVKSIGSFCERITPTMCIIYTIGALGVILFNIKNVPWAIASIFKYAFAPMPAIGGLAGSTMMLALRQGAARGTFSNEAGCGSSPITHATAITDHPFKEGLYGCFEVFVDTIVVCSLTSLSILVAGPEVYQSGLQAEALTISAFSTVYKGFAGIMVTIPLALFAFSTMVGWEINYESAFFYIFPKAKNSKAFKLFIRLLWLVPGFLALGKTPQLIWTIVDIVSGFWCIPNCIALLALSGVFMKIYRDYNEKYILKTKPVTEPLEMPE</sequence>
<dbReference type="Pfam" id="PF01235">
    <property type="entry name" value="Na_Ala_symp"/>
    <property type="match status" value="1"/>
</dbReference>
<dbReference type="PROSITE" id="PS00873">
    <property type="entry name" value="NA_ALANINE_SYMP"/>
    <property type="match status" value="1"/>
</dbReference>
<keyword evidence="8" id="KW-0769">Symport</keyword>
<evidence type="ECO:0000256" key="2">
    <source>
        <dbReference type="ARBA" id="ARBA00009261"/>
    </source>
</evidence>
<evidence type="ECO:0000256" key="4">
    <source>
        <dbReference type="ARBA" id="ARBA00022475"/>
    </source>
</evidence>
<feature type="transmembrane region" description="Helical" evidence="8">
    <location>
        <begin position="6"/>
        <end position="30"/>
    </location>
</feature>
<evidence type="ECO:0000313" key="10">
    <source>
        <dbReference type="Proteomes" id="UP000810292"/>
    </source>
</evidence>
<keyword evidence="6 8" id="KW-1133">Transmembrane helix</keyword>
<dbReference type="AlphaFoldDB" id="A0A9D9ICA5"/>
<evidence type="ECO:0000256" key="5">
    <source>
        <dbReference type="ARBA" id="ARBA00022692"/>
    </source>
</evidence>
<feature type="transmembrane region" description="Helical" evidence="8">
    <location>
        <begin position="151"/>
        <end position="173"/>
    </location>
</feature>
<comment type="caution">
    <text evidence="9">The sequence shown here is derived from an EMBL/GenBank/DDBJ whole genome shotgun (WGS) entry which is preliminary data.</text>
</comment>
<gene>
    <name evidence="9" type="ORF">IAA72_03985</name>
</gene>
<evidence type="ECO:0000256" key="7">
    <source>
        <dbReference type="ARBA" id="ARBA00023136"/>
    </source>
</evidence>
<evidence type="ECO:0000256" key="6">
    <source>
        <dbReference type="ARBA" id="ARBA00022989"/>
    </source>
</evidence>
<dbReference type="PRINTS" id="PR00175">
    <property type="entry name" value="NAALASMPORT"/>
</dbReference>
<proteinExistence type="inferred from homology"/>
<dbReference type="EMBL" id="JADIMF010000062">
    <property type="protein sequence ID" value="MBO8468926.1"/>
    <property type="molecule type" value="Genomic_DNA"/>
</dbReference>
<keyword evidence="4 8" id="KW-1003">Cell membrane</keyword>
<comment type="subcellular location">
    <subcellularLocation>
        <location evidence="1 8">Cell membrane</location>
        <topology evidence="1 8">Multi-pass membrane protein</topology>
    </subcellularLocation>
</comment>
<dbReference type="InterPro" id="IPR001463">
    <property type="entry name" value="Na/Ala_symport"/>
</dbReference>
<evidence type="ECO:0000256" key="1">
    <source>
        <dbReference type="ARBA" id="ARBA00004651"/>
    </source>
</evidence>
<keyword evidence="5 8" id="KW-0812">Transmembrane</keyword>
<dbReference type="GO" id="GO:0005886">
    <property type="term" value="C:plasma membrane"/>
    <property type="evidence" value="ECO:0007669"/>
    <property type="project" value="UniProtKB-SubCell"/>
</dbReference>
<feature type="transmembrane region" description="Helical" evidence="8">
    <location>
        <begin position="216"/>
        <end position="234"/>
    </location>
</feature>
<evidence type="ECO:0000256" key="3">
    <source>
        <dbReference type="ARBA" id="ARBA00022448"/>
    </source>
</evidence>
<feature type="transmembrane region" description="Helical" evidence="8">
    <location>
        <begin position="394"/>
        <end position="411"/>
    </location>
</feature>
<accession>A0A9D9ICA5</accession>
<dbReference type="PANTHER" id="PTHR30330:SF1">
    <property type="entry name" value="AMINO-ACID CARRIER PROTEIN ALST"/>
    <property type="match status" value="1"/>
</dbReference>
<evidence type="ECO:0000256" key="8">
    <source>
        <dbReference type="RuleBase" id="RU363064"/>
    </source>
</evidence>
<organism evidence="9 10">
    <name type="scientific">Candidatus Ornithospirochaeta stercoravium</name>
    <dbReference type="NCBI Taxonomy" id="2840897"/>
    <lineage>
        <taxon>Bacteria</taxon>
        <taxon>Pseudomonadati</taxon>
        <taxon>Spirochaetota</taxon>
        <taxon>Spirochaetia</taxon>
        <taxon>Spirochaetales</taxon>
        <taxon>Spirochaetaceae</taxon>
        <taxon>Spirochaetaceae incertae sedis</taxon>
        <taxon>Candidatus Ornithospirochaeta</taxon>
    </lineage>
</organism>
<keyword evidence="3 8" id="KW-0813">Transport</keyword>
<feature type="transmembrane region" description="Helical" evidence="8">
    <location>
        <begin position="74"/>
        <end position="94"/>
    </location>
</feature>
<evidence type="ECO:0000313" key="9">
    <source>
        <dbReference type="EMBL" id="MBO8468926.1"/>
    </source>
</evidence>
<reference evidence="9" key="2">
    <citation type="journal article" date="2021" name="PeerJ">
        <title>Extensive microbial diversity within the chicken gut microbiome revealed by metagenomics and culture.</title>
        <authorList>
            <person name="Gilroy R."/>
            <person name="Ravi A."/>
            <person name="Getino M."/>
            <person name="Pursley I."/>
            <person name="Horton D.L."/>
            <person name="Alikhan N.F."/>
            <person name="Baker D."/>
            <person name="Gharbi K."/>
            <person name="Hall N."/>
            <person name="Watson M."/>
            <person name="Adriaenssens E.M."/>
            <person name="Foster-Nyarko E."/>
            <person name="Jarju S."/>
            <person name="Secka A."/>
            <person name="Antonio M."/>
            <person name="Oren A."/>
            <person name="Chaudhuri R.R."/>
            <person name="La Ragione R."/>
            <person name="Hildebrand F."/>
            <person name="Pallen M.J."/>
        </authorList>
    </citation>
    <scope>NUCLEOTIDE SEQUENCE</scope>
    <source>
        <strain evidence="9">14700</strain>
    </source>
</reference>
<dbReference type="Proteomes" id="UP000810292">
    <property type="component" value="Unassembled WGS sequence"/>
</dbReference>
<comment type="similarity">
    <text evidence="2 8">Belongs to the alanine or glycine:cation symporter (AGCS) (TC 2.A.25) family.</text>
</comment>
<feature type="transmembrane region" description="Helical" evidence="8">
    <location>
        <begin position="246"/>
        <end position="269"/>
    </location>
</feature>
<feature type="transmembrane region" description="Helical" evidence="8">
    <location>
        <begin position="100"/>
        <end position="119"/>
    </location>
</feature>
<feature type="transmembrane region" description="Helical" evidence="8">
    <location>
        <begin position="353"/>
        <end position="374"/>
    </location>
</feature>
<dbReference type="PANTHER" id="PTHR30330">
    <property type="entry name" value="AGSS FAMILY TRANSPORTER, SODIUM-ALANINE"/>
    <property type="match status" value="1"/>
</dbReference>
<dbReference type="GO" id="GO:0005283">
    <property type="term" value="F:amino acid:sodium symporter activity"/>
    <property type="evidence" value="ECO:0007669"/>
    <property type="project" value="InterPro"/>
</dbReference>
<name>A0A9D9ICA5_9SPIO</name>
<feature type="transmembrane region" description="Helical" evidence="8">
    <location>
        <begin position="417"/>
        <end position="444"/>
    </location>
</feature>